<accession>A0A179F8W0</accession>
<dbReference type="KEGG" id="pchm:VFPPC_16580"/>
<organism evidence="1 2">
    <name type="scientific">Pochonia chlamydosporia 170</name>
    <dbReference type="NCBI Taxonomy" id="1380566"/>
    <lineage>
        <taxon>Eukaryota</taxon>
        <taxon>Fungi</taxon>
        <taxon>Dikarya</taxon>
        <taxon>Ascomycota</taxon>
        <taxon>Pezizomycotina</taxon>
        <taxon>Sordariomycetes</taxon>
        <taxon>Hypocreomycetidae</taxon>
        <taxon>Hypocreales</taxon>
        <taxon>Clavicipitaceae</taxon>
        <taxon>Pochonia</taxon>
    </lineage>
</organism>
<reference evidence="1 2" key="1">
    <citation type="journal article" date="2016" name="PLoS Pathog.">
        <title>Biosynthesis of antibiotic leucinostatins in bio-control fungus Purpureocillium lilacinum and their inhibition on phytophthora revealed by genome mining.</title>
        <authorList>
            <person name="Wang G."/>
            <person name="Liu Z."/>
            <person name="Lin R."/>
            <person name="Li E."/>
            <person name="Mao Z."/>
            <person name="Ling J."/>
            <person name="Yang Y."/>
            <person name="Yin W.B."/>
            <person name="Xie B."/>
        </authorList>
    </citation>
    <scope>NUCLEOTIDE SEQUENCE [LARGE SCALE GENOMIC DNA]</scope>
    <source>
        <strain evidence="1">170</strain>
    </source>
</reference>
<dbReference type="EMBL" id="LSBJ02000007">
    <property type="protein sequence ID" value="OAQ61935.1"/>
    <property type="molecule type" value="Genomic_DNA"/>
</dbReference>
<name>A0A179F8W0_METCM</name>
<dbReference type="Proteomes" id="UP000078397">
    <property type="component" value="Unassembled WGS sequence"/>
</dbReference>
<protein>
    <submittedName>
        <fullName evidence="1">Uncharacterized protein</fullName>
    </submittedName>
</protein>
<dbReference type="RefSeq" id="XP_018139639.1">
    <property type="nucleotide sequence ID" value="XM_018294333.1"/>
</dbReference>
<evidence type="ECO:0000313" key="1">
    <source>
        <dbReference type="EMBL" id="OAQ61935.1"/>
    </source>
</evidence>
<evidence type="ECO:0000313" key="2">
    <source>
        <dbReference type="Proteomes" id="UP000078397"/>
    </source>
</evidence>
<dbReference type="GeneID" id="28858327"/>
<gene>
    <name evidence="1" type="ORF">VFPPC_16580</name>
</gene>
<proteinExistence type="predicted"/>
<sequence length="121" mass="13650">MLCNLRWLSRGVHLRKLITRHSSPLILNGHEWIYLGTFIAASDSVVMLLNSSATEQSFASGYEPRMLWEAWLSRVVAFLVDSHGTEWPCVKVKNLDLRHLSNHLVQGCIGRAFGCLGTFPL</sequence>
<keyword evidence="2" id="KW-1185">Reference proteome</keyword>
<dbReference type="AlphaFoldDB" id="A0A179F8W0"/>
<comment type="caution">
    <text evidence="1">The sequence shown here is derived from an EMBL/GenBank/DDBJ whole genome shotgun (WGS) entry which is preliminary data.</text>
</comment>